<dbReference type="InterPro" id="IPR023385">
    <property type="entry name" value="YopX-like_C"/>
</dbReference>
<dbReference type="Proteomes" id="UP000287197">
    <property type="component" value="Unassembled WGS sequence"/>
</dbReference>
<reference evidence="2" key="1">
    <citation type="submission" date="2018-01" db="EMBL/GenBank/DDBJ databases">
        <authorList>
            <person name="Kovanen S."/>
            <person name="Nieminen T."/>
            <person name="Pohja-Mykra M."/>
            <person name="Raunio-Saarnisto M."/>
            <person name="Sauvala M."/>
            <person name="Fredriksson-Ahomaa M."/>
            <person name="Hanninen M.-L."/>
            <person name="Kivisto R."/>
        </authorList>
    </citation>
    <scope>NUCLEOTIDE SEQUENCE</scope>
    <source>
        <strain evidence="2">SO-26</strain>
    </source>
</reference>
<dbReference type="Pfam" id="PF09643">
    <property type="entry name" value="YopX"/>
    <property type="match status" value="1"/>
</dbReference>
<sequence length="148" mass="17351">MKLKDFDFRIWNNNSKTYEAESVTESLGFVTSVFKQLTYKEPTIDYEIEVFTGYFDKNGNKIYENDILMNELTEEIFYITRDDTYKMSEIILYGKDCNGNLYRKRNPGGINLLKMLVSDKNMSVVGNIHENPELLEEGKQWKLANLES</sequence>
<reference evidence="2" key="2">
    <citation type="journal article" date="2019" name="Appl. Environ. Microbiol.">
        <title>Population genetics and characterization of Campylobacter jejuni isolates in western jackdaws and game birds in Finland.</title>
        <authorList>
            <person name="Kovanen S."/>
            <person name="Rossi M."/>
            <person name="Pohja-Mykra M."/>
            <person name="Nieminen T."/>
            <person name="Raunio-Saarnisto M."/>
            <person name="Sauvala M."/>
            <person name="Fredriksson-Ahomaa M."/>
            <person name="Hanninen M.L."/>
            <person name="Kivisto R."/>
        </authorList>
    </citation>
    <scope>NUCLEOTIDE SEQUENCE</scope>
    <source>
        <strain evidence="2">SO-26</strain>
    </source>
</reference>
<dbReference type="AlphaFoldDB" id="A0AAX1Z4Y4"/>
<name>A0AAX1Z4Y4_CAMJU</name>
<accession>A0AAX1Z4Y4</accession>
<dbReference type="SUPFAM" id="SSF159006">
    <property type="entry name" value="YopX-like"/>
    <property type="match status" value="1"/>
</dbReference>
<proteinExistence type="predicted"/>
<organism evidence="2 3">
    <name type="scientific">Campylobacter jejuni</name>
    <dbReference type="NCBI Taxonomy" id="197"/>
    <lineage>
        <taxon>Bacteria</taxon>
        <taxon>Pseudomonadati</taxon>
        <taxon>Campylobacterota</taxon>
        <taxon>Epsilonproteobacteria</taxon>
        <taxon>Campylobacterales</taxon>
        <taxon>Campylobacteraceae</taxon>
        <taxon>Campylobacter</taxon>
    </lineage>
</organism>
<dbReference type="InterPro" id="IPR019096">
    <property type="entry name" value="YopX_protein"/>
</dbReference>
<evidence type="ECO:0000313" key="2">
    <source>
        <dbReference type="EMBL" id="RTI48594.1"/>
    </source>
</evidence>
<protein>
    <recommendedName>
        <fullName evidence="1">YopX protein domain-containing protein</fullName>
    </recommendedName>
</protein>
<evidence type="ECO:0000313" key="3">
    <source>
        <dbReference type="Proteomes" id="UP000287197"/>
    </source>
</evidence>
<gene>
    <name evidence="2" type="ORF">C3I27_04015</name>
</gene>
<dbReference type="RefSeq" id="WP_126262896.1">
    <property type="nucleotide sequence ID" value="NZ_PQZD01000003.1"/>
</dbReference>
<comment type="caution">
    <text evidence="2">The sequence shown here is derived from an EMBL/GenBank/DDBJ whole genome shotgun (WGS) entry which is preliminary data.</text>
</comment>
<evidence type="ECO:0000259" key="1">
    <source>
        <dbReference type="Pfam" id="PF09643"/>
    </source>
</evidence>
<dbReference type="Gene3D" id="2.30.30.290">
    <property type="entry name" value="YopX-like domains"/>
    <property type="match status" value="1"/>
</dbReference>
<dbReference type="EMBL" id="PQZD01000003">
    <property type="protein sequence ID" value="RTI48594.1"/>
    <property type="molecule type" value="Genomic_DNA"/>
</dbReference>
<feature type="domain" description="YopX protein" evidence="1">
    <location>
        <begin position="12"/>
        <end position="136"/>
    </location>
</feature>